<name>A0ABV8Q369_9MICO</name>
<evidence type="ECO:0000256" key="1">
    <source>
        <dbReference type="SAM" id="Phobius"/>
    </source>
</evidence>
<comment type="caution">
    <text evidence="2">The sequence shown here is derived from an EMBL/GenBank/DDBJ whole genome shotgun (WGS) entry which is preliminary data.</text>
</comment>
<dbReference type="EMBL" id="JBHSCN010000001">
    <property type="protein sequence ID" value="MFC4241790.1"/>
    <property type="molecule type" value="Genomic_DNA"/>
</dbReference>
<keyword evidence="1" id="KW-0812">Transmembrane</keyword>
<keyword evidence="1" id="KW-0472">Membrane</keyword>
<reference evidence="3" key="1">
    <citation type="journal article" date="2019" name="Int. J. Syst. Evol. Microbiol.">
        <title>The Global Catalogue of Microorganisms (GCM) 10K type strain sequencing project: providing services to taxonomists for standard genome sequencing and annotation.</title>
        <authorList>
            <consortium name="The Broad Institute Genomics Platform"/>
            <consortium name="The Broad Institute Genome Sequencing Center for Infectious Disease"/>
            <person name="Wu L."/>
            <person name="Ma J."/>
        </authorList>
    </citation>
    <scope>NUCLEOTIDE SEQUENCE [LARGE SCALE GENOMIC DNA]</scope>
    <source>
        <strain evidence="3">CGMCC 1.10363</strain>
    </source>
</reference>
<dbReference type="Proteomes" id="UP001595900">
    <property type="component" value="Unassembled WGS sequence"/>
</dbReference>
<feature type="transmembrane region" description="Helical" evidence="1">
    <location>
        <begin position="12"/>
        <end position="30"/>
    </location>
</feature>
<sequence>MPSGHRPPAKVYGFWVWSGLCCAGAAIAAIAGRYTLIVLAALVFVAPLLILGRMWRQTHQRMGGFRNWLRS</sequence>
<accession>A0ABV8Q369</accession>
<dbReference type="RefSeq" id="WP_390226537.1">
    <property type="nucleotide sequence ID" value="NZ_JBHSCN010000001.1"/>
</dbReference>
<evidence type="ECO:0000313" key="2">
    <source>
        <dbReference type="EMBL" id="MFC4241790.1"/>
    </source>
</evidence>
<evidence type="ECO:0000313" key="3">
    <source>
        <dbReference type="Proteomes" id="UP001595900"/>
    </source>
</evidence>
<protein>
    <submittedName>
        <fullName evidence="2">Uncharacterized protein</fullName>
    </submittedName>
</protein>
<proteinExistence type="predicted"/>
<gene>
    <name evidence="2" type="ORF">ACFOYW_00270</name>
</gene>
<organism evidence="2 3">
    <name type="scientific">Gryllotalpicola reticulitermitis</name>
    <dbReference type="NCBI Taxonomy" id="1184153"/>
    <lineage>
        <taxon>Bacteria</taxon>
        <taxon>Bacillati</taxon>
        <taxon>Actinomycetota</taxon>
        <taxon>Actinomycetes</taxon>
        <taxon>Micrococcales</taxon>
        <taxon>Microbacteriaceae</taxon>
        <taxon>Gryllotalpicola</taxon>
    </lineage>
</organism>
<feature type="transmembrane region" description="Helical" evidence="1">
    <location>
        <begin position="36"/>
        <end position="55"/>
    </location>
</feature>
<keyword evidence="1" id="KW-1133">Transmembrane helix</keyword>
<keyword evidence="3" id="KW-1185">Reference proteome</keyword>